<dbReference type="RefSeq" id="WP_011734766.1">
    <property type="nucleotide sequence ID" value="NC_008609.1"/>
</dbReference>
<feature type="transmembrane region" description="Helical" evidence="2">
    <location>
        <begin position="58"/>
        <end position="78"/>
    </location>
</feature>
<reference evidence="3 4" key="1">
    <citation type="submission" date="2006-10" db="EMBL/GenBank/DDBJ databases">
        <title>Complete sequence of chromosome of Pelobacter propionicus DSM 2379.</title>
        <authorList>
            <consortium name="US DOE Joint Genome Institute"/>
            <person name="Copeland A."/>
            <person name="Lucas S."/>
            <person name="Lapidus A."/>
            <person name="Barry K."/>
            <person name="Detter J.C."/>
            <person name="Glavina del Rio T."/>
            <person name="Hammon N."/>
            <person name="Israni S."/>
            <person name="Dalin E."/>
            <person name="Tice H."/>
            <person name="Pitluck S."/>
            <person name="Saunders E."/>
            <person name="Brettin T."/>
            <person name="Bruce D."/>
            <person name="Han C."/>
            <person name="Tapia R."/>
            <person name="Schmutz J."/>
            <person name="Larimer F."/>
            <person name="Land M."/>
            <person name="Hauser L."/>
            <person name="Kyrpides N."/>
            <person name="Kim E."/>
            <person name="Lovley D."/>
            <person name="Richardson P."/>
        </authorList>
    </citation>
    <scope>NUCLEOTIDE SEQUENCE [LARGE SCALE GENOMIC DNA]</scope>
    <source>
        <strain evidence="4">DSM 2379 / NBRC 103807 / OttBd1</strain>
    </source>
</reference>
<dbReference type="Proteomes" id="UP000006732">
    <property type="component" value="Chromosome"/>
</dbReference>
<keyword evidence="2" id="KW-0812">Transmembrane</keyword>
<accession>A1AM84</accession>
<keyword evidence="2" id="KW-1133">Transmembrane helix</keyword>
<keyword evidence="2" id="KW-0472">Membrane</keyword>
<name>A1AM84_PELPD</name>
<dbReference type="AlphaFoldDB" id="A1AM84"/>
<gene>
    <name evidence="3" type="ordered locus">Ppro_0824</name>
</gene>
<dbReference type="Gene3D" id="6.10.340.10">
    <property type="match status" value="1"/>
</dbReference>
<evidence type="ECO:0000256" key="2">
    <source>
        <dbReference type="SAM" id="Phobius"/>
    </source>
</evidence>
<feature type="transmembrane region" description="Helical" evidence="2">
    <location>
        <begin position="21"/>
        <end position="43"/>
    </location>
</feature>
<dbReference type="STRING" id="338966.Ppro_0824"/>
<dbReference type="HOGENOM" id="CLU_1502111_0_0_7"/>
<dbReference type="eggNOG" id="ENOG5033YYE">
    <property type="taxonomic scope" value="Bacteria"/>
</dbReference>
<organism evidence="3 4">
    <name type="scientific">Pelobacter propionicus (strain DSM 2379 / NBRC 103807 / OttBd1)</name>
    <dbReference type="NCBI Taxonomy" id="338966"/>
    <lineage>
        <taxon>Bacteria</taxon>
        <taxon>Pseudomonadati</taxon>
        <taxon>Thermodesulfobacteriota</taxon>
        <taxon>Desulfuromonadia</taxon>
        <taxon>Desulfuromonadales</taxon>
        <taxon>Desulfuromonadaceae</taxon>
        <taxon>Pelobacter</taxon>
    </lineage>
</organism>
<sequence length="179" mass="20392">MNKKHQRKFFVNIRYQCAQMAVGVFANILVVLATAALLSWFYLLEWDGSVAYNHNRTLVFLVLVSVCVATFTTVFFSLRRSRSVAGFLEKLHDVLDRASRGDFPEREVVFRTSDYYGHLSAPLNACLEQLRQMRDPRGAATTEDVRKLSSGIDRTEPDRGGNPRRLNELAPRMDSGGRY</sequence>
<protein>
    <recommendedName>
        <fullName evidence="5">HAMP domain-containing protein</fullName>
    </recommendedName>
</protein>
<dbReference type="EMBL" id="CP000482">
    <property type="protein sequence ID" value="ABK98454.1"/>
    <property type="molecule type" value="Genomic_DNA"/>
</dbReference>
<evidence type="ECO:0000256" key="1">
    <source>
        <dbReference type="SAM" id="MobiDB-lite"/>
    </source>
</evidence>
<feature type="compositionally biased region" description="Basic and acidic residues" evidence="1">
    <location>
        <begin position="137"/>
        <end position="167"/>
    </location>
</feature>
<keyword evidence="4" id="KW-1185">Reference proteome</keyword>
<evidence type="ECO:0000313" key="3">
    <source>
        <dbReference type="EMBL" id="ABK98454.1"/>
    </source>
</evidence>
<evidence type="ECO:0008006" key="5">
    <source>
        <dbReference type="Google" id="ProtNLM"/>
    </source>
</evidence>
<feature type="region of interest" description="Disordered" evidence="1">
    <location>
        <begin position="137"/>
        <end position="179"/>
    </location>
</feature>
<evidence type="ECO:0000313" key="4">
    <source>
        <dbReference type="Proteomes" id="UP000006732"/>
    </source>
</evidence>
<dbReference type="KEGG" id="ppd:Ppro_0824"/>
<proteinExistence type="predicted"/>
<dbReference type="OrthoDB" id="5431364at2"/>